<organism evidence="1 2">
    <name type="scientific">Thelephora ganbajun</name>
    <name type="common">Ganba fungus</name>
    <dbReference type="NCBI Taxonomy" id="370292"/>
    <lineage>
        <taxon>Eukaryota</taxon>
        <taxon>Fungi</taxon>
        <taxon>Dikarya</taxon>
        <taxon>Basidiomycota</taxon>
        <taxon>Agaricomycotina</taxon>
        <taxon>Agaricomycetes</taxon>
        <taxon>Thelephorales</taxon>
        <taxon>Thelephoraceae</taxon>
        <taxon>Thelephora</taxon>
    </lineage>
</organism>
<name>A0ACB6ZRJ1_THEGA</name>
<dbReference type="Proteomes" id="UP000886501">
    <property type="component" value="Unassembled WGS sequence"/>
</dbReference>
<accession>A0ACB6ZRJ1</accession>
<reference evidence="1" key="2">
    <citation type="journal article" date="2020" name="Nat. Commun.">
        <title>Large-scale genome sequencing of mycorrhizal fungi provides insights into the early evolution of symbiotic traits.</title>
        <authorList>
            <person name="Miyauchi S."/>
            <person name="Kiss E."/>
            <person name="Kuo A."/>
            <person name="Drula E."/>
            <person name="Kohler A."/>
            <person name="Sanchez-Garcia M."/>
            <person name="Morin E."/>
            <person name="Andreopoulos B."/>
            <person name="Barry K.W."/>
            <person name="Bonito G."/>
            <person name="Buee M."/>
            <person name="Carver A."/>
            <person name="Chen C."/>
            <person name="Cichocki N."/>
            <person name="Clum A."/>
            <person name="Culley D."/>
            <person name="Crous P.W."/>
            <person name="Fauchery L."/>
            <person name="Girlanda M."/>
            <person name="Hayes R.D."/>
            <person name="Keri Z."/>
            <person name="LaButti K."/>
            <person name="Lipzen A."/>
            <person name="Lombard V."/>
            <person name="Magnuson J."/>
            <person name="Maillard F."/>
            <person name="Murat C."/>
            <person name="Nolan M."/>
            <person name="Ohm R.A."/>
            <person name="Pangilinan J."/>
            <person name="Pereira M.F."/>
            <person name="Perotto S."/>
            <person name="Peter M."/>
            <person name="Pfister S."/>
            <person name="Riley R."/>
            <person name="Sitrit Y."/>
            <person name="Stielow J.B."/>
            <person name="Szollosi G."/>
            <person name="Zifcakova L."/>
            <person name="Stursova M."/>
            <person name="Spatafora J.W."/>
            <person name="Tedersoo L."/>
            <person name="Vaario L.M."/>
            <person name="Yamada A."/>
            <person name="Yan M."/>
            <person name="Wang P."/>
            <person name="Xu J."/>
            <person name="Bruns T."/>
            <person name="Baldrian P."/>
            <person name="Vilgalys R."/>
            <person name="Dunand C."/>
            <person name="Henrissat B."/>
            <person name="Grigoriev I.V."/>
            <person name="Hibbett D."/>
            <person name="Nagy L.G."/>
            <person name="Martin F.M."/>
        </authorList>
    </citation>
    <scope>NUCLEOTIDE SEQUENCE</scope>
    <source>
        <strain evidence="1">P2</strain>
    </source>
</reference>
<sequence length="110" mass="12145">MPDLSPRKGGRRENRTLSELLKLYSEKGTDCQFSQEEATRIADVLGQWINSGSSPYEAEDDFFSKDDSTITTKRSSVGTDDNGMLGRPRGSSESRVNTRPVSRNAGLVKT</sequence>
<proteinExistence type="predicted"/>
<reference evidence="1" key="1">
    <citation type="submission" date="2019-10" db="EMBL/GenBank/DDBJ databases">
        <authorList>
            <consortium name="DOE Joint Genome Institute"/>
            <person name="Kuo A."/>
            <person name="Miyauchi S."/>
            <person name="Kiss E."/>
            <person name="Drula E."/>
            <person name="Kohler A."/>
            <person name="Sanchez-Garcia M."/>
            <person name="Andreopoulos B."/>
            <person name="Barry K.W."/>
            <person name="Bonito G."/>
            <person name="Buee M."/>
            <person name="Carver A."/>
            <person name="Chen C."/>
            <person name="Cichocki N."/>
            <person name="Clum A."/>
            <person name="Culley D."/>
            <person name="Crous P.W."/>
            <person name="Fauchery L."/>
            <person name="Girlanda M."/>
            <person name="Hayes R."/>
            <person name="Keri Z."/>
            <person name="Labutti K."/>
            <person name="Lipzen A."/>
            <person name="Lombard V."/>
            <person name="Magnuson J."/>
            <person name="Maillard F."/>
            <person name="Morin E."/>
            <person name="Murat C."/>
            <person name="Nolan M."/>
            <person name="Ohm R."/>
            <person name="Pangilinan J."/>
            <person name="Pereira M."/>
            <person name="Perotto S."/>
            <person name="Peter M."/>
            <person name="Riley R."/>
            <person name="Sitrit Y."/>
            <person name="Stielow B."/>
            <person name="Szollosi G."/>
            <person name="Zifcakova L."/>
            <person name="Stursova M."/>
            <person name="Spatafora J.W."/>
            <person name="Tedersoo L."/>
            <person name="Vaario L.-M."/>
            <person name="Yamada A."/>
            <person name="Yan M."/>
            <person name="Wang P."/>
            <person name="Xu J."/>
            <person name="Bruns T."/>
            <person name="Baldrian P."/>
            <person name="Vilgalys R."/>
            <person name="Henrissat B."/>
            <person name="Grigoriev I.V."/>
            <person name="Hibbett D."/>
            <person name="Nagy L.G."/>
            <person name="Martin F.M."/>
        </authorList>
    </citation>
    <scope>NUCLEOTIDE SEQUENCE</scope>
    <source>
        <strain evidence="1">P2</strain>
    </source>
</reference>
<comment type="caution">
    <text evidence="1">The sequence shown here is derived from an EMBL/GenBank/DDBJ whole genome shotgun (WGS) entry which is preliminary data.</text>
</comment>
<evidence type="ECO:0000313" key="2">
    <source>
        <dbReference type="Proteomes" id="UP000886501"/>
    </source>
</evidence>
<evidence type="ECO:0000313" key="1">
    <source>
        <dbReference type="EMBL" id="KAF9652281.1"/>
    </source>
</evidence>
<gene>
    <name evidence="1" type="ORF">BDM02DRAFT_3109266</name>
</gene>
<dbReference type="EMBL" id="MU117969">
    <property type="protein sequence ID" value="KAF9652281.1"/>
    <property type="molecule type" value="Genomic_DNA"/>
</dbReference>
<keyword evidence="2" id="KW-1185">Reference proteome</keyword>
<protein>
    <submittedName>
        <fullName evidence="1">Uncharacterized protein</fullName>
    </submittedName>
</protein>